<dbReference type="Proteomes" id="UP000075359">
    <property type="component" value="Unassembled WGS sequence"/>
</dbReference>
<accession>A0A151CDZ0</accession>
<keyword evidence="2" id="KW-1185">Reference proteome</keyword>
<name>A0A151CDZ0_9BACT</name>
<gene>
    <name evidence="1" type="ORF">AS592_03080</name>
</gene>
<comment type="caution">
    <text evidence="1">The sequence shown here is derived from an EMBL/GenBank/DDBJ whole genome shotgun (WGS) entry which is preliminary data.</text>
</comment>
<evidence type="ECO:0000313" key="2">
    <source>
        <dbReference type="Proteomes" id="UP000075359"/>
    </source>
</evidence>
<reference evidence="1 2" key="1">
    <citation type="submission" date="2015-11" db="EMBL/GenBank/DDBJ databases">
        <title>Draft genome of Sulfurovum riftiae 1812E, a member of the Epsilonproteobacteria isolated from the tube of the deep-sea hydrothermal vent tubewom Riftia pachyptila.</title>
        <authorList>
            <person name="Vetriani C."/>
            <person name="Giovannelli D."/>
        </authorList>
    </citation>
    <scope>NUCLEOTIDE SEQUENCE [LARGE SCALE GENOMIC DNA]</scope>
    <source>
        <strain evidence="1 2">1812E</strain>
    </source>
</reference>
<dbReference type="AlphaFoldDB" id="A0A151CDZ0"/>
<sequence length="76" mass="8881">MWWSPAEVSGIDSFFSIARYRQQEYPINGLDLTEQCVARKVWGDYTGIKNIYWTVMVDSRIIMVMHSTQKSGCQEQ</sequence>
<proteinExistence type="predicted"/>
<protein>
    <submittedName>
        <fullName evidence="1">Uncharacterized protein</fullName>
    </submittedName>
</protein>
<dbReference type="EMBL" id="LNKT01000067">
    <property type="protein sequence ID" value="KYJ85736.1"/>
    <property type="molecule type" value="Genomic_DNA"/>
</dbReference>
<organism evidence="1 2">
    <name type="scientific">Sulfurovum riftiae</name>
    <dbReference type="NCBI Taxonomy" id="1630136"/>
    <lineage>
        <taxon>Bacteria</taxon>
        <taxon>Pseudomonadati</taxon>
        <taxon>Campylobacterota</taxon>
        <taxon>Epsilonproteobacteria</taxon>
        <taxon>Campylobacterales</taxon>
        <taxon>Sulfurovaceae</taxon>
        <taxon>Sulfurovum</taxon>
    </lineage>
</organism>
<evidence type="ECO:0000313" key="1">
    <source>
        <dbReference type="EMBL" id="KYJ85736.1"/>
    </source>
</evidence>
<dbReference type="STRING" id="1630136.AS592_03080"/>